<sequence>MRKRDFKITDEVIRIKDIIIENRTHRNNEIIDSLMESIEANGLLNPINVERTPDGDLILIAGYHRTQAYKGLGQQEIPARVVTYDKGVTRIDRELKNAIFKGEEDIIRKVLTSYQMAKELMSLEDAYFKRYPDYAIDPKKYIEKYKEKIEARDRAKLQSKAAETKSDRELFEHLAEKAQLDVEKFVPPIEKIIGTNNLSNKKVELVQKLAELEKKNRGIITKLEEDKISSTQLNRVIDKLSKPENAEDYNNYNKQDRANLLKEIDIQSKLENIDMPKVKYSDGILEIGKNKVHCIAKADRLHLVQEKKYNMRLDVTSAKQFDSVIKAMQLEHFTGLIVFFDDESFNLFADNIN</sequence>
<dbReference type="InterPro" id="IPR003115">
    <property type="entry name" value="ParB_N"/>
</dbReference>
<accession>A0A1I1IZA1</accession>
<evidence type="ECO:0000259" key="1">
    <source>
        <dbReference type="SMART" id="SM00470"/>
    </source>
</evidence>
<reference evidence="2 3" key="1">
    <citation type="submission" date="2016-10" db="EMBL/GenBank/DDBJ databases">
        <authorList>
            <person name="de Groot N.N."/>
        </authorList>
    </citation>
    <scope>NUCLEOTIDE SEQUENCE [LARGE SCALE GENOMIC DNA]</scope>
    <source>
        <strain evidence="2 3">DSM 12992</strain>
    </source>
</reference>
<gene>
    <name evidence="2" type="ORF">SAMN05421842_103129</name>
</gene>
<dbReference type="OrthoDB" id="1662300at2"/>
<dbReference type="PANTHER" id="PTHR33375">
    <property type="entry name" value="CHROMOSOME-PARTITIONING PROTEIN PARB-RELATED"/>
    <property type="match status" value="1"/>
</dbReference>
<dbReference type="Pfam" id="PF02195">
    <property type="entry name" value="ParB_N"/>
    <property type="match status" value="1"/>
</dbReference>
<dbReference type="SMART" id="SM00470">
    <property type="entry name" value="ParB"/>
    <property type="match status" value="1"/>
</dbReference>
<dbReference type="Gene3D" id="3.90.1530.10">
    <property type="entry name" value="Conserved hypothetical protein from pyrococcus furiosus pfu- 392566-001, ParB domain"/>
    <property type="match status" value="1"/>
</dbReference>
<dbReference type="AlphaFoldDB" id="A0A1I1IZA1"/>
<dbReference type="GO" id="GO:0007059">
    <property type="term" value="P:chromosome segregation"/>
    <property type="evidence" value="ECO:0007669"/>
    <property type="project" value="TreeGrafter"/>
</dbReference>
<dbReference type="InterPro" id="IPR036086">
    <property type="entry name" value="ParB/Sulfiredoxin_sf"/>
</dbReference>
<organism evidence="2 3">
    <name type="scientific">Clostridium uliginosum</name>
    <dbReference type="NCBI Taxonomy" id="119641"/>
    <lineage>
        <taxon>Bacteria</taxon>
        <taxon>Bacillati</taxon>
        <taxon>Bacillota</taxon>
        <taxon>Clostridia</taxon>
        <taxon>Eubacteriales</taxon>
        <taxon>Clostridiaceae</taxon>
        <taxon>Clostridium</taxon>
    </lineage>
</organism>
<protein>
    <submittedName>
        <fullName evidence="2">Chromosome segregation protein Spo0J, contains ParB-like nuclease domain</fullName>
    </submittedName>
</protein>
<dbReference type="SUPFAM" id="SSF110849">
    <property type="entry name" value="ParB/Sulfiredoxin"/>
    <property type="match status" value="1"/>
</dbReference>
<keyword evidence="3" id="KW-1185">Reference proteome</keyword>
<feature type="domain" description="ParB-like N-terminal" evidence="1">
    <location>
        <begin position="11"/>
        <end position="99"/>
    </location>
</feature>
<dbReference type="GO" id="GO:0005694">
    <property type="term" value="C:chromosome"/>
    <property type="evidence" value="ECO:0007669"/>
    <property type="project" value="TreeGrafter"/>
</dbReference>
<proteinExistence type="predicted"/>
<dbReference type="RefSeq" id="WP_090088799.1">
    <property type="nucleotide sequence ID" value="NZ_FOMG01000003.1"/>
</dbReference>
<dbReference type="Proteomes" id="UP000199263">
    <property type="component" value="Unassembled WGS sequence"/>
</dbReference>
<dbReference type="STRING" id="119641.SAMN05421842_103129"/>
<name>A0A1I1IZA1_9CLOT</name>
<evidence type="ECO:0000313" key="2">
    <source>
        <dbReference type="EMBL" id="SFC41594.1"/>
    </source>
</evidence>
<dbReference type="EMBL" id="FOMG01000003">
    <property type="protein sequence ID" value="SFC41594.1"/>
    <property type="molecule type" value="Genomic_DNA"/>
</dbReference>
<dbReference type="PANTHER" id="PTHR33375:SF1">
    <property type="entry name" value="CHROMOSOME-PARTITIONING PROTEIN PARB-RELATED"/>
    <property type="match status" value="1"/>
</dbReference>
<evidence type="ECO:0000313" key="3">
    <source>
        <dbReference type="Proteomes" id="UP000199263"/>
    </source>
</evidence>
<dbReference type="InterPro" id="IPR050336">
    <property type="entry name" value="Chromosome_partition/occlusion"/>
</dbReference>